<feature type="domain" description="Integrase zinc-binding" evidence="1">
    <location>
        <begin position="3"/>
        <end position="44"/>
    </location>
</feature>
<dbReference type="AlphaFoldDB" id="A0AAV4ES28"/>
<dbReference type="InterPro" id="IPR050951">
    <property type="entry name" value="Retrovirus_Pol_polyprotein"/>
</dbReference>
<evidence type="ECO:0000313" key="3">
    <source>
        <dbReference type="Proteomes" id="UP000762676"/>
    </source>
</evidence>
<organism evidence="2 3">
    <name type="scientific">Elysia marginata</name>
    <dbReference type="NCBI Taxonomy" id="1093978"/>
    <lineage>
        <taxon>Eukaryota</taxon>
        <taxon>Metazoa</taxon>
        <taxon>Spiralia</taxon>
        <taxon>Lophotrochozoa</taxon>
        <taxon>Mollusca</taxon>
        <taxon>Gastropoda</taxon>
        <taxon>Heterobranchia</taxon>
        <taxon>Euthyneura</taxon>
        <taxon>Panpulmonata</taxon>
        <taxon>Sacoglossa</taxon>
        <taxon>Placobranchoidea</taxon>
        <taxon>Plakobranchidae</taxon>
        <taxon>Elysia</taxon>
    </lineage>
</organism>
<comment type="caution">
    <text evidence="2">The sequence shown here is derived from an EMBL/GenBank/DDBJ whole genome shotgun (WGS) entry which is preliminary data.</text>
</comment>
<dbReference type="Gene3D" id="1.10.340.70">
    <property type="match status" value="1"/>
</dbReference>
<dbReference type="Pfam" id="PF17921">
    <property type="entry name" value="Integrase_H2C2"/>
    <property type="match status" value="1"/>
</dbReference>
<name>A0AAV4ES28_9GAST</name>
<sequence length="89" mass="10387">MLHAAHLAYDSMMRRARETVFWIGMSTEIKQMADTCESCQNLKPANHKETIQQNEVPESPWEKVACDLMELQGRHYLTTVDYYSNLHRG</sequence>
<evidence type="ECO:0000259" key="1">
    <source>
        <dbReference type="Pfam" id="PF17921"/>
    </source>
</evidence>
<protein>
    <recommendedName>
        <fullName evidence="1">Integrase zinc-binding domain-containing protein</fullName>
    </recommendedName>
</protein>
<gene>
    <name evidence="2" type="ORF">ElyMa_005495500</name>
</gene>
<proteinExistence type="predicted"/>
<dbReference type="InterPro" id="IPR041588">
    <property type="entry name" value="Integrase_H2C2"/>
</dbReference>
<accession>A0AAV4ES28</accession>
<dbReference type="EMBL" id="BMAT01010958">
    <property type="protein sequence ID" value="GFR63967.1"/>
    <property type="molecule type" value="Genomic_DNA"/>
</dbReference>
<reference evidence="2 3" key="1">
    <citation type="journal article" date="2021" name="Elife">
        <title>Chloroplast acquisition without the gene transfer in kleptoplastic sea slugs, Plakobranchus ocellatus.</title>
        <authorList>
            <person name="Maeda T."/>
            <person name="Takahashi S."/>
            <person name="Yoshida T."/>
            <person name="Shimamura S."/>
            <person name="Takaki Y."/>
            <person name="Nagai Y."/>
            <person name="Toyoda A."/>
            <person name="Suzuki Y."/>
            <person name="Arimoto A."/>
            <person name="Ishii H."/>
            <person name="Satoh N."/>
            <person name="Nishiyama T."/>
            <person name="Hasebe M."/>
            <person name="Maruyama T."/>
            <person name="Minagawa J."/>
            <person name="Obokata J."/>
            <person name="Shigenobu S."/>
        </authorList>
    </citation>
    <scope>NUCLEOTIDE SEQUENCE [LARGE SCALE GENOMIC DNA]</scope>
</reference>
<dbReference type="Proteomes" id="UP000762676">
    <property type="component" value="Unassembled WGS sequence"/>
</dbReference>
<dbReference type="PANTHER" id="PTHR37984">
    <property type="entry name" value="PROTEIN CBG26694"/>
    <property type="match status" value="1"/>
</dbReference>
<dbReference type="PANTHER" id="PTHR37984:SF8">
    <property type="entry name" value="CCHC-TYPE DOMAIN-CONTAINING PROTEIN"/>
    <property type="match status" value="1"/>
</dbReference>
<keyword evidence="3" id="KW-1185">Reference proteome</keyword>
<evidence type="ECO:0000313" key="2">
    <source>
        <dbReference type="EMBL" id="GFR63967.1"/>
    </source>
</evidence>